<comment type="caution">
    <text evidence="2">The sequence shown here is derived from an EMBL/GenBank/DDBJ whole genome shotgun (WGS) entry which is preliminary data.</text>
</comment>
<sequence length="231" mass="23545">MSSSARRSESVVAPAQRGSTSSSAARRSAGRRRRLSGKSASPRQATAGRWRPIPSLAGARALPPFLAGVPIPTLPGARSWAAAGRAEQSHCHGHRRRGCGSMAGAAGSAPAARHGGEADGRRELGLAGAAAGGLGVAAPPARAGTYATAVPLSAASATSTRAHRYPAATVRRAPQCAASAVSACARRCPTATAQCAPPPLCDLRVLPPLRGHRSRRKGLGLRNQGNKKKRK</sequence>
<feature type="region of interest" description="Disordered" evidence="1">
    <location>
        <begin position="1"/>
        <end position="52"/>
    </location>
</feature>
<feature type="region of interest" description="Disordered" evidence="1">
    <location>
        <begin position="202"/>
        <end position="231"/>
    </location>
</feature>
<feature type="compositionally biased region" description="Basic residues" evidence="1">
    <location>
        <begin position="210"/>
        <end position="231"/>
    </location>
</feature>
<dbReference type="Proteomes" id="UP000823388">
    <property type="component" value="Chromosome 8K"/>
</dbReference>
<keyword evidence="3" id="KW-1185">Reference proteome</keyword>
<protein>
    <submittedName>
        <fullName evidence="2">Uncharacterized protein</fullName>
    </submittedName>
</protein>
<feature type="compositionally biased region" description="Low complexity" evidence="1">
    <location>
        <begin position="1"/>
        <end position="27"/>
    </location>
</feature>
<proteinExistence type="predicted"/>
<dbReference type="EMBL" id="CM029051">
    <property type="protein sequence ID" value="KAG2562511.1"/>
    <property type="molecule type" value="Genomic_DNA"/>
</dbReference>
<dbReference type="AlphaFoldDB" id="A0A8T0PJX7"/>
<organism evidence="2 3">
    <name type="scientific">Panicum virgatum</name>
    <name type="common">Blackwell switchgrass</name>
    <dbReference type="NCBI Taxonomy" id="38727"/>
    <lineage>
        <taxon>Eukaryota</taxon>
        <taxon>Viridiplantae</taxon>
        <taxon>Streptophyta</taxon>
        <taxon>Embryophyta</taxon>
        <taxon>Tracheophyta</taxon>
        <taxon>Spermatophyta</taxon>
        <taxon>Magnoliopsida</taxon>
        <taxon>Liliopsida</taxon>
        <taxon>Poales</taxon>
        <taxon>Poaceae</taxon>
        <taxon>PACMAD clade</taxon>
        <taxon>Panicoideae</taxon>
        <taxon>Panicodae</taxon>
        <taxon>Paniceae</taxon>
        <taxon>Panicinae</taxon>
        <taxon>Panicum</taxon>
        <taxon>Panicum sect. Hiantes</taxon>
    </lineage>
</organism>
<evidence type="ECO:0000313" key="3">
    <source>
        <dbReference type="Proteomes" id="UP000823388"/>
    </source>
</evidence>
<gene>
    <name evidence="2" type="ORF">PVAP13_8KG242802</name>
</gene>
<evidence type="ECO:0000256" key="1">
    <source>
        <dbReference type="SAM" id="MobiDB-lite"/>
    </source>
</evidence>
<name>A0A8T0PJX7_PANVG</name>
<accession>A0A8T0PJX7</accession>
<evidence type="ECO:0000313" key="2">
    <source>
        <dbReference type="EMBL" id="KAG2562511.1"/>
    </source>
</evidence>
<reference evidence="2" key="1">
    <citation type="submission" date="2020-05" db="EMBL/GenBank/DDBJ databases">
        <title>WGS assembly of Panicum virgatum.</title>
        <authorList>
            <person name="Lovell J.T."/>
            <person name="Jenkins J."/>
            <person name="Shu S."/>
            <person name="Juenger T.E."/>
            <person name="Schmutz J."/>
        </authorList>
    </citation>
    <scope>NUCLEOTIDE SEQUENCE</scope>
    <source>
        <strain evidence="2">AP13</strain>
    </source>
</reference>